<dbReference type="AlphaFoldDB" id="A0A0V0Z9M2"/>
<proteinExistence type="predicted"/>
<feature type="compositionally biased region" description="Low complexity" evidence="1">
    <location>
        <begin position="66"/>
        <end position="76"/>
    </location>
</feature>
<comment type="caution">
    <text evidence="2">The sequence shown here is derived from an EMBL/GenBank/DDBJ whole genome shotgun (WGS) entry which is preliminary data.</text>
</comment>
<feature type="region of interest" description="Disordered" evidence="1">
    <location>
        <begin position="1"/>
        <end position="76"/>
    </location>
</feature>
<dbReference type="EMBL" id="JYDQ01000285">
    <property type="protein sequence ID" value="KRY09200.1"/>
    <property type="molecule type" value="Genomic_DNA"/>
</dbReference>
<evidence type="ECO:0000256" key="1">
    <source>
        <dbReference type="SAM" id="MobiDB-lite"/>
    </source>
</evidence>
<reference evidence="2 3" key="1">
    <citation type="submission" date="2015-01" db="EMBL/GenBank/DDBJ databases">
        <title>Evolution of Trichinella species and genotypes.</title>
        <authorList>
            <person name="Korhonen P.K."/>
            <person name="Edoardo P."/>
            <person name="Giuseppe L.R."/>
            <person name="Gasser R.B."/>
        </authorList>
    </citation>
    <scope>NUCLEOTIDE SEQUENCE [LARGE SCALE GENOMIC DNA]</scope>
    <source>
        <strain evidence="2">ISS2496</strain>
    </source>
</reference>
<protein>
    <submittedName>
        <fullName evidence="2">Uncharacterized protein</fullName>
    </submittedName>
</protein>
<dbReference type="OrthoDB" id="5984724at2759"/>
<sequence>MPFRRIGSKTRRLKNRARSSKTGRRAGGSFWKQGREPTPGCGRSRTIDRRAATAATPDKLPPRLESGSCQSSRSRSSLGKYWNSHVLGVHGRTHLDAATKFACVLSSKAGRAGNGIATIPVTVAHYRHAVGILEKRFGRPKIVARAHFLALWKAPTCLSTDLRCLAMGKDPHAGELPLSEAVMPGLKEKFPRALQRVWYLKVGAGPESEDNLEFAQLQVNSLSLTGDPGLEE</sequence>
<feature type="compositionally biased region" description="Basic residues" evidence="1">
    <location>
        <begin position="1"/>
        <end position="24"/>
    </location>
</feature>
<keyword evidence="3" id="KW-1185">Reference proteome</keyword>
<gene>
    <name evidence="2" type="ORF">T12_14338</name>
</gene>
<accession>A0A0V0Z9M2</accession>
<evidence type="ECO:0000313" key="2">
    <source>
        <dbReference type="EMBL" id="KRY09200.1"/>
    </source>
</evidence>
<organism evidence="2 3">
    <name type="scientific">Trichinella patagoniensis</name>
    <dbReference type="NCBI Taxonomy" id="990121"/>
    <lineage>
        <taxon>Eukaryota</taxon>
        <taxon>Metazoa</taxon>
        <taxon>Ecdysozoa</taxon>
        <taxon>Nematoda</taxon>
        <taxon>Enoplea</taxon>
        <taxon>Dorylaimia</taxon>
        <taxon>Trichinellida</taxon>
        <taxon>Trichinellidae</taxon>
        <taxon>Trichinella</taxon>
    </lineage>
</organism>
<dbReference type="InterPro" id="IPR005312">
    <property type="entry name" value="DUF1759"/>
</dbReference>
<name>A0A0V0Z9M2_9BILA</name>
<dbReference type="Proteomes" id="UP000054783">
    <property type="component" value="Unassembled WGS sequence"/>
</dbReference>
<evidence type="ECO:0000313" key="3">
    <source>
        <dbReference type="Proteomes" id="UP000054783"/>
    </source>
</evidence>
<dbReference type="Pfam" id="PF03564">
    <property type="entry name" value="DUF1759"/>
    <property type="match status" value="1"/>
</dbReference>